<evidence type="ECO:0000313" key="2">
    <source>
        <dbReference type="EMBL" id="MDM4018324.1"/>
    </source>
</evidence>
<feature type="compositionally biased region" description="Polar residues" evidence="1">
    <location>
        <begin position="1"/>
        <end position="15"/>
    </location>
</feature>
<dbReference type="EMBL" id="JASZZN010000020">
    <property type="protein sequence ID" value="MDM4018324.1"/>
    <property type="molecule type" value="Genomic_DNA"/>
</dbReference>
<protein>
    <submittedName>
        <fullName evidence="2">Uncharacterized protein</fullName>
    </submittedName>
</protein>
<evidence type="ECO:0000256" key="1">
    <source>
        <dbReference type="SAM" id="MobiDB-lite"/>
    </source>
</evidence>
<keyword evidence="3" id="KW-1185">Reference proteome</keyword>
<evidence type="ECO:0000313" key="3">
    <source>
        <dbReference type="Proteomes" id="UP001239462"/>
    </source>
</evidence>
<dbReference type="Proteomes" id="UP001239462">
    <property type="component" value="Unassembled WGS sequence"/>
</dbReference>
<name>A0ABT7PP99_9BACT</name>
<proteinExistence type="predicted"/>
<accession>A0ABT7PP99</accession>
<feature type="region of interest" description="Disordered" evidence="1">
    <location>
        <begin position="1"/>
        <end position="22"/>
    </location>
</feature>
<sequence length="70" mass="7607">MWNDQHQVVMGTSGSRGAPSGRAIWQWSGEQWDLKLIQSENNGVAGDPPSLPGRFKGQLRATPCVETLAT</sequence>
<gene>
    <name evidence="2" type="ORF">QTN89_22930</name>
</gene>
<reference evidence="2 3" key="1">
    <citation type="submission" date="2023-06" db="EMBL/GenBank/DDBJ databases">
        <title>Roseiconus lacunae JC819 isolated from Gulf of Mannar region, Tamil Nadu.</title>
        <authorList>
            <person name="Pk S."/>
            <person name="Ch S."/>
            <person name="Ch V.R."/>
        </authorList>
    </citation>
    <scope>NUCLEOTIDE SEQUENCE [LARGE SCALE GENOMIC DNA]</scope>
    <source>
        <strain evidence="2 3">JC819</strain>
    </source>
</reference>
<comment type="caution">
    <text evidence="2">The sequence shown here is derived from an EMBL/GenBank/DDBJ whole genome shotgun (WGS) entry which is preliminary data.</text>
</comment>
<dbReference type="RefSeq" id="WP_149494858.1">
    <property type="nucleotide sequence ID" value="NZ_JAJMQV010000070.1"/>
</dbReference>
<organism evidence="2 3">
    <name type="scientific">Roseiconus lacunae</name>
    <dbReference type="NCBI Taxonomy" id="2605694"/>
    <lineage>
        <taxon>Bacteria</taxon>
        <taxon>Pseudomonadati</taxon>
        <taxon>Planctomycetota</taxon>
        <taxon>Planctomycetia</taxon>
        <taxon>Pirellulales</taxon>
        <taxon>Pirellulaceae</taxon>
        <taxon>Roseiconus</taxon>
    </lineage>
</organism>